<dbReference type="STRING" id="3821.A0A151RIS0"/>
<dbReference type="OMA" id="ENTWITD"/>
<gene>
    <name evidence="2" type="ORF">KK1_036210</name>
</gene>
<evidence type="ECO:0000313" key="3">
    <source>
        <dbReference type="Proteomes" id="UP000075243"/>
    </source>
</evidence>
<name>A0A151RIS0_CAJCA</name>
<dbReference type="InterPro" id="IPR050796">
    <property type="entry name" value="SCF_F-box_component"/>
</dbReference>
<organism evidence="2 3">
    <name type="scientific">Cajanus cajan</name>
    <name type="common">Pigeon pea</name>
    <name type="synonym">Cajanus indicus</name>
    <dbReference type="NCBI Taxonomy" id="3821"/>
    <lineage>
        <taxon>Eukaryota</taxon>
        <taxon>Viridiplantae</taxon>
        <taxon>Streptophyta</taxon>
        <taxon>Embryophyta</taxon>
        <taxon>Tracheophyta</taxon>
        <taxon>Spermatophyta</taxon>
        <taxon>Magnoliopsida</taxon>
        <taxon>eudicotyledons</taxon>
        <taxon>Gunneridae</taxon>
        <taxon>Pentapetalae</taxon>
        <taxon>rosids</taxon>
        <taxon>fabids</taxon>
        <taxon>Fabales</taxon>
        <taxon>Fabaceae</taxon>
        <taxon>Papilionoideae</taxon>
        <taxon>50 kb inversion clade</taxon>
        <taxon>NPAAA clade</taxon>
        <taxon>indigoferoid/millettioid clade</taxon>
        <taxon>Phaseoleae</taxon>
        <taxon>Cajanus</taxon>
    </lineage>
</organism>
<dbReference type="Pfam" id="PF00646">
    <property type="entry name" value="F-box"/>
    <property type="match status" value="1"/>
</dbReference>
<dbReference type="SMART" id="SM00256">
    <property type="entry name" value="FBOX"/>
    <property type="match status" value="1"/>
</dbReference>
<dbReference type="NCBIfam" id="TIGR01640">
    <property type="entry name" value="F_box_assoc_1"/>
    <property type="match status" value="1"/>
</dbReference>
<dbReference type="InterPro" id="IPR001810">
    <property type="entry name" value="F-box_dom"/>
</dbReference>
<dbReference type="Pfam" id="PF08268">
    <property type="entry name" value="FBA_3"/>
    <property type="match status" value="1"/>
</dbReference>
<accession>A0A151RIS0</accession>
<dbReference type="Gramene" id="C.cajan_34943.t">
    <property type="protein sequence ID" value="C.cajan_34943.t.cds1"/>
    <property type="gene ID" value="C.cajan_34943"/>
</dbReference>
<sequence>MALSFLCEELMVEILSWLPVRSLMQCRCVSKSFKSLISDPSFVKLHLQRSPNNTNFLIRYRTPKHDFALPCSLRSLLEGPLSDIALKQEEKYKVAGSCNGLVLLFALSNTSSTRTYKFLLWNPAIRKTFQVPHYIIPINPNRYDFIKWFGFGYDNLSDTYKVVIVFEHSMHGSQKLSEVKVCNLGDNNCWRKIQSLPPYDDLNRSQNSCGVYLNGTLNWIVTTHHISSELVMISLDLGNETYTQFLLPRIFEGHDFRLLHLKDCLSLSFVNSKRNRFCIWQMKEFGNQKSWTPLLNLSLRQDLQITSKYLSFVQPLCMFENGCLLVISSTTTLQAIIYDGRDNTVKHSKLTNKIFQVYAMNYVQSLVFPRTY</sequence>
<protein>
    <submittedName>
        <fullName evidence="2">F-box/kelch-repeat protein At3g06240 family</fullName>
    </submittedName>
</protein>
<dbReference type="SUPFAM" id="SSF81383">
    <property type="entry name" value="F-box domain"/>
    <property type="match status" value="1"/>
</dbReference>
<reference evidence="2" key="1">
    <citation type="journal article" date="2012" name="Nat. Biotechnol.">
        <title>Draft genome sequence of pigeonpea (Cajanus cajan), an orphan legume crop of resource-poor farmers.</title>
        <authorList>
            <person name="Varshney R.K."/>
            <person name="Chen W."/>
            <person name="Li Y."/>
            <person name="Bharti A.K."/>
            <person name="Saxena R.K."/>
            <person name="Schlueter J.A."/>
            <person name="Donoghue M.T."/>
            <person name="Azam S."/>
            <person name="Fan G."/>
            <person name="Whaley A.M."/>
            <person name="Farmer A.D."/>
            <person name="Sheridan J."/>
            <person name="Iwata A."/>
            <person name="Tuteja R."/>
            <person name="Penmetsa R.V."/>
            <person name="Wu W."/>
            <person name="Upadhyaya H.D."/>
            <person name="Yang S.P."/>
            <person name="Shah T."/>
            <person name="Saxena K.B."/>
            <person name="Michael T."/>
            <person name="McCombie W.R."/>
            <person name="Yang B."/>
            <person name="Zhang G."/>
            <person name="Yang H."/>
            <person name="Wang J."/>
            <person name="Spillane C."/>
            <person name="Cook D.R."/>
            <person name="May G.D."/>
            <person name="Xu X."/>
            <person name="Jackson S.A."/>
        </authorList>
    </citation>
    <scope>NUCLEOTIDE SEQUENCE [LARGE SCALE GENOMIC DNA]</scope>
</reference>
<keyword evidence="3" id="KW-1185">Reference proteome</keyword>
<dbReference type="InterPro" id="IPR017451">
    <property type="entry name" value="F-box-assoc_interact_dom"/>
</dbReference>
<dbReference type="EMBL" id="KQ483719">
    <property type="protein sequence ID" value="KYP42381.1"/>
    <property type="molecule type" value="Genomic_DNA"/>
</dbReference>
<dbReference type="InterPro" id="IPR013187">
    <property type="entry name" value="F-box-assoc_dom_typ3"/>
</dbReference>
<dbReference type="CDD" id="cd22157">
    <property type="entry name" value="F-box_AtFBW1-like"/>
    <property type="match status" value="1"/>
</dbReference>
<dbReference type="AlphaFoldDB" id="A0A151RIS0"/>
<dbReference type="OrthoDB" id="591557at2759"/>
<dbReference type="Proteomes" id="UP000075243">
    <property type="component" value="Unassembled WGS sequence"/>
</dbReference>
<dbReference type="PROSITE" id="PS50181">
    <property type="entry name" value="FBOX"/>
    <property type="match status" value="1"/>
</dbReference>
<dbReference type="PANTHER" id="PTHR31672">
    <property type="entry name" value="BNACNNG10540D PROTEIN"/>
    <property type="match status" value="1"/>
</dbReference>
<dbReference type="PANTHER" id="PTHR31672:SF13">
    <property type="entry name" value="F-BOX PROTEIN CPR30-LIKE"/>
    <property type="match status" value="1"/>
</dbReference>
<evidence type="ECO:0000259" key="1">
    <source>
        <dbReference type="PROSITE" id="PS50181"/>
    </source>
</evidence>
<evidence type="ECO:0000313" key="2">
    <source>
        <dbReference type="EMBL" id="KYP42381.1"/>
    </source>
</evidence>
<dbReference type="InterPro" id="IPR036047">
    <property type="entry name" value="F-box-like_dom_sf"/>
</dbReference>
<feature type="domain" description="F-box" evidence="1">
    <location>
        <begin position="1"/>
        <end position="45"/>
    </location>
</feature>
<dbReference type="Gene3D" id="1.20.1280.50">
    <property type="match status" value="1"/>
</dbReference>
<proteinExistence type="predicted"/>